<dbReference type="Pfam" id="PF02080">
    <property type="entry name" value="TrkA_C"/>
    <property type="match status" value="2"/>
</dbReference>
<evidence type="ECO:0000259" key="7">
    <source>
        <dbReference type="PROSITE" id="PS51201"/>
    </source>
</evidence>
<keyword evidence="2" id="KW-0813">Transport</keyword>
<dbReference type="InterPro" id="IPR050721">
    <property type="entry name" value="Trk_Ktr_HKT_K-transport"/>
</dbReference>
<dbReference type="SUPFAM" id="SSF116726">
    <property type="entry name" value="TrkA C-terminal domain-like"/>
    <property type="match status" value="2"/>
</dbReference>
<organism evidence="9 10">
    <name type="scientific">Candidatus Avichristensenella intestinipullorum</name>
    <dbReference type="NCBI Taxonomy" id="2840693"/>
    <lineage>
        <taxon>Bacteria</taxon>
        <taxon>Bacillati</taxon>
        <taxon>Bacillota</taxon>
        <taxon>Clostridia</taxon>
        <taxon>Candidatus Avichristensenella</taxon>
    </lineage>
</organism>
<dbReference type="InterPro" id="IPR036291">
    <property type="entry name" value="NAD(P)-bd_dom_sf"/>
</dbReference>
<dbReference type="InterPro" id="IPR006037">
    <property type="entry name" value="RCK_C"/>
</dbReference>
<dbReference type="GO" id="GO:0015079">
    <property type="term" value="F:potassium ion transmembrane transporter activity"/>
    <property type="evidence" value="ECO:0007669"/>
    <property type="project" value="InterPro"/>
</dbReference>
<feature type="domain" description="RCK C-terminal" evidence="8">
    <location>
        <begin position="140"/>
        <end position="224"/>
    </location>
</feature>
<dbReference type="AlphaFoldDB" id="A0A9D0YUF9"/>
<evidence type="ECO:0000313" key="9">
    <source>
        <dbReference type="EMBL" id="HIQ62172.1"/>
    </source>
</evidence>
<dbReference type="InterPro" id="IPR003148">
    <property type="entry name" value="RCK_N"/>
</dbReference>
<accession>A0A9D0YUF9</accession>
<feature type="domain" description="RCK N-terminal" evidence="7">
    <location>
        <begin position="228"/>
        <end position="347"/>
    </location>
</feature>
<dbReference type="InterPro" id="IPR036721">
    <property type="entry name" value="RCK_C_sf"/>
</dbReference>
<evidence type="ECO:0000313" key="10">
    <source>
        <dbReference type="Proteomes" id="UP000886819"/>
    </source>
</evidence>
<dbReference type="Gene3D" id="3.40.50.720">
    <property type="entry name" value="NAD(P)-binding Rossmann-like Domain"/>
    <property type="match status" value="2"/>
</dbReference>
<proteinExistence type="predicted"/>
<evidence type="ECO:0000259" key="8">
    <source>
        <dbReference type="PROSITE" id="PS51202"/>
    </source>
</evidence>
<dbReference type="Pfam" id="PF02254">
    <property type="entry name" value="TrkA_N"/>
    <property type="match status" value="2"/>
</dbReference>
<dbReference type="NCBIfam" id="NF007033">
    <property type="entry name" value="PRK09496.1-5"/>
    <property type="match status" value="1"/>
</dbReference>
<dbReference type="NCBIfam" id="NF007039">
    <property type="entry name" value="PRK09496.3-2"/>
    <property type="match status" value="1"/>
</dbReference>
<keyword evidence="5" id="KW-0520">NAD</keyword>
<dbReference type="PANTHER" id="PTHR43833:SF5">
    <property type="entry name" value="TRK SYSTEM POTASSIUM UPTAKE PROTEIN TRKA"/>
    <property type="match status" value="1"/>
</dbReference>
<comment type="caution">
    <text evidence="9">The sequence shown here is derived from an EMBL/GenBank/DDBJ whole genome shotgun (WGS) entry which is preliminary data.</text>
</comment>
<keyword evidence="3" id="KW-0633">Potassium transport</keyword>
<dbReference type="SUPFAM" id="SSF51735">
    <property type="entry name" value="NAD(P)-binding Rossmann-fold domains"/>
    <property type="match status" value="2"/>
</dbReference>
<protein>
    <recommendedName>
        <fullName evidence="1">Trk system potassium uptake protein TrkA</fullName>
    </recommendedName>
</protein>
<evidence type="ECO:0000256" key="4">
    <source>
        <dbReference type="ARBA" id="ARBA00022958"/>
    </source>
</evidence>
<feature type="domain" description="RCK C-terminal" evidence="8">
    <location>
        <begin position="371"/>
        <end position="452"/>
    </location>
</feature>
<dbReference type="NCBIfam" id="NF007041">
    <property type="entry name" value="PRK09496.3-4"/>
    <property type="match status" value="1"/>
</dbReference>
<evidence type="ECO:0000256" key="6">
    <source>
        <dbReference type="ARBA" id="ARBA00023065"/>
    </source>
</evidence>
<sequence length="454" mass="49959">MRIVIVGDGKVGYTLTERLASEGHDIVVIDNNSRNLTALGNSLDVITVLGNGASYAVQREAGVEHSDLLIAVTSMDEINMLCCLLAKKLGVKHTIARVRNPDYAEQLLYLKDELGLSMAVNPEMSAALEIGRMLRFPSAIKIETFARGRVDLVEYRIPAESTLCGMALWRLPDVLKVHLLVCAVRRGEEVYIPTGDFVLQAGDHIHITIPLKEAGAFFKRLGVYQQRVKSLMLVGGGRVAYYLAKQMTALGVQVKIIEREEARCAELCERLPRCVIIHSDGTDPDTLQEEGLENADAFVALTGIDEENIIISLYARTRTDGKVITKVDRLSFLGVLGDMGLDSLISPKTITANAIVRYVRAMQNAHGSNVETLHRLMDGRLEGLEFRVRESARHLGVPLRDLPLKPGLLIGCIVREGKTIIPGGNDTIEAGDSVVVITTNRFFDDFNDIFKPQS</sequence>
<evidence type="ECO:0000256" key="1">
    <source>
        <dbReference type="ARBA" id="ARBA00017378"/>
    </source>
</evidence>
<evidence type="ECO:0000256" key="3">
    <source>
        <dbReference type="ARBA" id="ARBA00022538"/>
    </source>
</evidence>
<dbReference type="NCBIfam" id="NF007031">
    <property type="entry name" value="PRK09496.1-2"/>
    <property type="match status" value="1"/>
</dbReference>
<dbReference type="GO" id="GO:0005886">
    <property type="term" value="C:plasma membrane"/>
    <property type="evidence" value="ECO:0007669"/>
    <property type="project" value="InterPro"/>
</dbReference>
<dbReference type="InterPro" id="IPR006036">
    <property type="entry name" value="K_uptake_TrkA"/>
</dbReference>
<dbReference type="EMBL" id="DVFI01000013">
    <property type="protein sequence ID" value="HIQ62172.1"/>
    <property type="molecule type" value="Genomic_DNA"/>
</dbReference>
<dbReference type="PRINTS" id="PR00335">
    <property type="entry name" value="KUPTAKETRKA"/>
</dbReference>
<gene>
    <name evidence="9" type="primary">trkA</name>
    <name evidence="9" type="ORF">IAA66_01125</name>
</gene>
<dbReference type="PROSITE" id="PS51202">
    <property type="entry name" value="RCK_C"/>
    <property type="match status" value="2"/>
</dbReference>
<dbReference type="Proteomes" id="UP000886819">
    <property type="component" value="Unassembled WGS sequence"/>
</dbReference>
<name>A0A9D0YUF9_9FIRM</name>
<keyword evidence="4" id="KW-0630">Potassium</keyword>
<dbReference type="Gene3D" id="3.30.70.1450">
    <property type="entry name" value="Regulator of K+ conductance, C-terminal domain"/>
    <property type="match status" value="2"/>
</dbReference>
<dbReference type="PROSITE" id="PS51201">
    <property type="entry name" value="RCK_N"/>
    <property type="match status" value="2"/>
</dbReference>
<reference evidence="9" key="2">
    <citation type="journal article" date="2021" name="PeerJ">
        <title>Extensive microbial diversity within the chicken gut microbiome revealed by metagenomics and culture.</title>
        <authorList>
            <person name="Gilroy R."/>
            <person name="Ravi A."/>
            <person name="Getino M."/>
            <person name="Pursley I."/>
            <person name="Horton D.L."/>
            <person name="Alikhan N.F."/>
            <person name="Baker D."/>
            <person name="Gharbi K."/>
            <person name="Hall N."/>
            <person name="Watson M."/>
            <person name="Adriaenssens E.M."/>
            <person name="Foster-Nyarko E."/>
            <person name="Jarju S."/>
            <person name="Secka A."/>
            <person name="Antonio M."/>
            <person name="Oren A."/>
            <person name="Chaudhuri R.R."/>
            <person name="La Ragione R."/>
            <person name="Hildebrand F."/>
            <person name="Pallen M.J."/>
        </authorList>
    </citation>
    <scope>NUCLEOTIDE SEQUENCE</scope>
    <source>
        <strain evidence="9">ChiHile30-977</strain>
    </source>
</reference>
<keyword evidence="6" id="KW-0406">Ion transport</keyword>
<evidence type="ECO:0000256" key="5">
    <source>
        <dbReference type="ARBA" id="ARBA00023027"/>
    </source>
</evidence>
<feature type="domain" description="RCK N-terminal" evidence="7">
    <location>
        <begin position="1"/>
        <end position="124"/>
    </location>
</feature>
<reference evidence="9" key="1">
    <citation type="submission" date="2020-10" db="EMBL/GenBank/DDBJ databases">
        <authorList>
            <person name="Gilroy R."/>
        </authorList>
    </citation>
    <scope>NUCLEOTIDE SEQUENCE</scope>
    <source>
        <strain evidence="9">ChiHile30-977</strain>
    </source>
</reference>
<dbReference type="PANTHER" id="PTHR43833">
    <property type="entry name" value="POTASSIUM CHANNEL PROTEIN 2-RELATED-RELATED"/>
    <property type="match status" value="1"/>
</dbReference>
<evidence type="ECO:0000256" key="2">
    <source>
        <dbReference type="ARBA" id="ARBA00022448"/>
    </source>
</evidence>